<dbReference type="EMBL" id="ACCJ01000056">
    <property type="protein sequence ID" value="EEG56589.1"/>
    <property type="molecule type" value="Genomic_DNA"/>
</dbReference>
<evidence type="ECO:0000313" key="3">
    <source>
        <dbReference type="EMBL" id="EEG56589.1"/>
    </source>
</evidence>
<accession>C0CWG2</accession>
<organism evidence="3 4">
    <name type="scientific">[Clostridium] asparagiforme DSM 15981</name>
    <dbReference type="NCBI Taxonomy" id="518636"/>
    <lineage>
        <taxon>Bacteria</taxon>
        <taxon>Bacillati</taxon>
        <taxon>Bacillota</taxon>
        <taxon>Clostridia</taxon>
        <taxon>Lachnospirales</taxon>
        <taxon>Lachnospiraceae</taxon>
        <taxon>Enterocloster</taxon>
    </lineage>
</organism>
<evidence type="ECO:0000256" key="2">
    <source>
        <dbReference type="SAM" id="Phobius"/>
    </source>
</evidence>
<feature type="transmembrane region" description="Helical" evidence="2">
    <location>
        <begin position="200"/>
        <end position="219"/>
    </location>
</feature>
<comment type="caution">
    <text evidence="3">The sequence shown here is derived from an EMBL/GenBank/DDBJ whole genome shotgun (WGS) entry which is preliminary data.</text>
</comment>
<dbReference type="AlphaFoldDB" id="C0CWG2"/>
<sequence length="250" mass="28912">MTVERGRCGMADRRQDPCVYICFMATMTTIAKISRRISGCDYTHISIAFDGKLEDFVSFSRRSANTPLDAGIVWERRGDYVQPGQTSYRTKIYRIPVGRNDLERIKELIRDYERDPEYMFNIFSMVTMTVFHGFSIYKTENCMSFVGRIIEMTGAVPFSKPYYKYLPEEFMALLDRYEYFDGRMPADSADKNHRERRIGFWRKSVLNAGILLTLLYRMVFKAGKGSRLKDGDENHHSGGCERGYSGRSGG</sequence>
<keyword evidence="2" id="KW-1133">Transmembrane helix</keyword>
<reference evidence="3 4" key="1">
    <citation type="submission" date="2009-02" db="EMBL/GenBank/DDBJ databases">
        <title>Draft genome sequence of Clostridium asparagiforme (DSM 15981).</title>
        <authorList>
            <person name="Sudarsanam P."/>
            <person name="Ley R."/>
            <person name="Guruge J."/>
            <person name="Turnbaugh P.J."/>
            <person name="Mahowald M."/>
            <person name="Liep D."/>
            <person name="Gordon J."/>
        </authorList>
    </citation>
    <scope>NUCLEOTIDE SEQUENCE [LARGE SCALE GENOMIC DNA]</scope>
    <source>
        <strain evidence="3 4">DSM 15981</strain>
    </source>
</reference>
<evidence type="ECO:0000256" key="1">
    <source>
        <dbReference type="SAM" id="MobiDB-lite"/>
    </source>
</evidence>
<keyword evidence="2" id="KW-0812">Transmembrane</keyword>
<evidence type="ECO:0000313" key="4">
    <source>
        <dbReference type="Proteomes" id="UP000004756"/>
    </source>
</evidence>
<name>C0CWG2_9FIRM</name>
<dbReference type="Proteomes" id="UP000004756">
    <property type="component" value="Unassembled WGS sequence"/>
</dbReference>
<dbReference type="HOGENOM" id="CLU_100909_0_0_9"/>
<feature type="compositionally biased region" description="Basic and acidic residues" evidence="1">
    <location>
        <begin position="227"/>
        <end position="239"/>
    </location>
</feature>
<protein>
    <submittedName>
        <fullName evidence="3">Uncharacterized protein</fullName>
    </submittedName>
</protein>
<keyword evidence="4" id="KW-1185">Reference proteome</keyword>
<keyword evidence="2" id="KW-0472">Membrane</keyword>
<proteinExistence type="predicted"/>
<feature type="region of interest" description="Disordered" evidence="1">
    <location>
        <begin position="227"/>
        <end position="250"/>
    </location>
</feature>
<gene>
    <name evidence="3" type="ORF">CLOSTASPAR_01328</name>
</gene>